<proteinExistence type="predicted"/>
<dbReference type="SUPFAM" id="SSF53850">
    <property type="entry name" value="Periplasmic binding protein-like II"/>
    <property type="match status" value="1"/>
</dbReference>
<sequence>MRRLPALTATAALAAATLVLTACTDASQQPSGGSTGGSDDASAAASFDPSTVGADEEIAALLPEEIAEKGTLAVGSNTEYAPAEFIDADGTTPVGFDIDTIHAVAAVLGLEADIQSAAFDGIIPAIGTKYDVGISSFTITDERTEQANMISYAVAGSQFGVAAGNPEDFDPENLCGTTVGVQTSTIQDEELADISEQCEEDGEEPVDVVRYESQADVTTNLVGGKLQAMYADSPVTAYAIEQTGGEVETIGEIRDAAPYGIVVSQDDDELTEAVQAAVQKLIDDGTLEEIFAGWGSSEPVVDEAELNPAE</sequence>
<dbReference type="PROSITE" id="PS51257">
    <property type="entry name" value="PROKAR_LIPOPROTEIN"/>
    <property type="match status" value="1"/>
</dbReference>
<dbReference type="PANTHER" id="PTHR35936:SF17">
    <property type="entry name" value="ARGININE-BINDING EXTRACELLULAR PROTEIN ARTP"/>
    <property type="match status" value="1"/>
</dbReference>
<dbReference type="SMART" id="SM00062">
    <property type="entry name" value="PBPb"/>
    <property type="match status" value="1"/>
</dbReference>
<dbReference type="AlphaFoldDB" id="A0A8H9GKS7"/>
<dbReference type="CDD" id="cd01004">
    <property type="entry name" value="PBP2_MidA_like"/>
    <property type="match status" value="1"/>
</dbReference>
<comment type="caution">
    <text evidence="5">The sequence shown here is derived from an EMBL/GenBank/DDBJ whole genome shotgun (WGS) entry which is preliminary data.</text>
</comment>
<dbReference type="Gene3D" id="3.40.190.10">
    <property type="entry name" value="Periplasmic binding protein-like II"/>
    <property type="match status" value="2"/>
</dbReference>
<dbReference type="InterPro" id="IPR001638">
    <property type="entry name" value="Solute-binding_3/MltF_N"/>
</dbReference>
<gene>
    <name evidence="5" type="ORF">GCM10010102_33290</name>
</gene>
<evidence type="ECO:0000313" key="5">
    <source>
        <dbReference type="EMBL" id="GGM35248.1"/>
    </source>
</evidence>
<reference evidence="5" key="2">
    <citation type="submission" date="2020-09" db="EMBL/GenBank/DDBJ databases">
        <authorList>
            <person name="Sun Q."/>
            <person name="Ohkuma M."/>
        </authorList>
    </citation>
    <scope>NUCLEOTIDE SEQUENCE</scope>
    <source>
        <strain evidence="5">JCM 3051</strain>
    </source>
</reference>
<evidence type="ECO:0000313" key="6">
    <source>
        <dbReference type="Proteomes" id="UP000655589"/>
    </source>
</evidence>
<evidence type="ECO:0000256" key="1">
    <source>
        <dbReference type="ARBA" id="ARBA00022729"/>
    </source>
</evidence>
<dbReference type="Proteomes" id="UP000655589">
    <property type="component" value="Unassembled WGS sequence"/>
</dbReference>
<name>A0A8H9GKS7_9MICO</name>
<organism evidence="5 6">
    <name type="scientific">Promicromonospora citrea</name>
    <dbReference type="NCBI Taxonomy" id="43677"/>
    <lineage>
        <taxon>Bacteria</taxon>
        <taxon>Bacillati</taxon>
        <taxon>Actinomycetota</taxon>
        <taxon>Actinomycetes</taxon>
        <taxon>Micrococcales</taxon>
        <taxon>Promicromonosporaceae</taxon>
        <taxon>Promicromonospora</taxon>
    </lineage>
</organism>
<feature type="region of interest" description="Disordered" evidence="2">
    <location>
        <begin position="26"/>
        <end position="48"/>
    </location>
</feature>
<evidence type="ECO:0000256" key="2">
    <source>
        <dbReference type="SAM" id="MobiDB-lite"/>
    </source>
</evidence>
<feature type="chain" id="PRO_5038832487" evidence="3">
    <location>
        <begin position="23"/>
        <end position="310"/>
    </location>
</feature>
<feature type="signal peptide" evidence="3">
    <location>
        <begin position="1"/>
        <end position="22"/>
    </location>
</feature>
<keyword evidence="1 3" id="KW-0732">Signal</keyword>
<feature type="domain" description="Solute-binding protein family 3/N-terminal" evidence="4">
    <location>
        <begin position="71"/>
        <end position="298"/>
    </location>
</feature>
<dbReference type="RefSeq" id="WP_171103909.1">
    <property type="nucleotide sequence ID" value="NZ_BMPT01000015.1"/>
</dbReference>
<reference evidence="5" key="1">
    <citation type="journal article" date="2014" name="Int. J. Syst. Evol. Microbiol.">
        <title>Complete genome sequence of Corynebacterium casei LMG S-19264T (=DSM 44701T), isolated from a smear-ripened cheese.</title>
        <authorList>
            <consortium name="US DOE Joint Genome Institute (JGI-PGF)"/>
            <person name="Walter F."/>
            <person name="Albersmeier A."/>
            <person name="Kalinowski J."/>
            <person name="Ruckert C."/>
        </authorList>
    </citation>
    <scope>NUCLEOTIDE SEQUENCE</scope>
    <source>
        <strain evidence="5">JCM 3051</strain>
    </source>
</reference>
<evidence type="ECO:0000259" key="4">
    <source>
        <dbReference type="SMART" id="SM00062"/>
    </source>
</evidence>
<accession>A0A8H9GKS7</accession>
<evidence type="ECO:0000256" key="3">
    <source>
        <dbReference type="SAM" id="SignalP"/>
    </source>
</evidence>
<dbReference type="EMBL" id="BMPT01000015">
    <property type="protein sequence ID" value="GGM35248.1"/>
    <property type="molecule type" value="Genomic_DNA"/>
</dbReference>
<keyword evidence="6" id="KW-1185">Reference proteome</keyword>
<dbReference type="PANTHER" id="PTHR35936">
    <property type="entry name" value="MEMBRANE-BOUND LYTIC MUREIN TRANSGLYCOSYLASE F"/>
    <property type="match status" value="1"/>
</dbReference>
<dbReference type="Pfam" id="PF00497">
    <property type="entry name" value="SBP_bac_3"/>
    <property type="match status" value="1"/>
</dbReference>
<protein>
    <submittedName>
        <fullName evidence="5">ABC transporter substrate-binding protein</fullName>
    </submittedName>
</protein>